<dbReference type="EMBL" id="JBJQND010000016">
    <property type="protein sequence ID" value="KAL3846653.1"/>
    <property type="molecule type" value="Genomic_DNA"/>
</dbReference>
<evidence type="ECO:0000256" key="1">
    <source>
        <dbReference type="SAM" id="SignalP"/>
    </source>
</evidence>
<evidence type="ECO:0000313" key="2">
    <source>
        <dbReference type="EMBL" id="KAL3846653.1"/>
    </source>
</evidence>
<keyword evidence="1" id="KW-0732">Signal</keyword>
<evidence type="ECO:0000313" key="3">
    <source>
        <dbReference type="Proteomes" id="UP001634394"/>
    </source>
</evidence>
<feature type="signal peptide" evidence="1">
    <location>
        <begin position="1"/>
        <end position="18"/>
    </location>
</feature>
<feature type="chain" id="PRO_5044768534" description="Lipoprotein" evidence="1">
    <location>
        <begin position="19"/>
        <end position="57"/>
    </location>
</feature>
<feature type="non-terminal residue" evidence="2">
    <location>
        <position position="57"/>
    </location>
</feature>
<evidence type="ECO:0008006" key="4">
    <source>
        <dbReference type="Google" id="ProtNLM"/>
    </source>
</evidence>
<dbReference type="AlphaFoldDB" id="A0ABD3UDM5"/>
<comment type="caution">
    <text evidence="2">The sequence shown here is derived from an EMBL/GenBank/DDBJ whole genome shotgun (WGS) entry which is preliminary data.</text>
</comment>
<dbReference type="Proteomes" id="UP001634394">
    <property type="component" value="Unassembled WGS sequence"/>
</dbReference>
<sequence>MKFPIFLVVLVFLSDCRITSFTRGEYKIKAPVPIPVYTVPIVPQWQPAGYGSAFGIL</sequence>
<keyword evidence="3" id="KW-1185">Reference proteome</keyword>
<protein>
    <recommendedName>
        <fullName evidence="4">Lipoprotein</fullName>
    </recommendedName>
</protein>
<name>A0ABD3UDM5_SINWO</name>
<reference evidence="2 3" key="1">
    <citation type="submission" date="2024-11" db="EMBL/GenBank/DDBJ databases">
        <title>Chromosome-level genome assembly of the freshwater bivalve Anodonta woodiana.</title>
        <authorList>
            <person name="Chen X."/>
        </authorList>
    </citation>
    <scope>NUCLEOTIDE SEQUENCE [LARGE SCALE GENOMIC DNA]</scope>
    <source>
        <strain evidence="2">MN2024</strain>
        <tissue evidence="2">Gills</tissue>
    </source>
</reference>
<accession>A0ABD3UDM5</accession>
<proteinExistence type="predicted"/>
<organism evidence="2 3">
    <name type="scientific">Sinanodonta woodiana</name>
    <name type="common">Chinese pond mussel</name>
    <name type="synonym">Anodonta woodiana</name>
    <dbReference type="NCBI Taxonomy" id="1069815"/>
    <lineage>
        <taxon>Eukaryota</taxon>
        <taxon>Metazoa</taxon>
        <taxon>Spiralia</taxon>
        <taxon>Lophotrochozoa</taxon>
        <taxon>Mollusca</taxon>
        <taxon>Bivalvia</taxon>
        <taxon>Autobranchia</taxon>
        <taxon>Heteroconchia</taxon>
        <taxon>Palaeoheterodonta</taxon>
        <taxon>Unionida</taxon>
        <taxon>Unionoidea</taxon>
        <taxon>Unionidae</taxon>
        <taxon>Unioninae</taxon>
        <taxon>Sinanodonta</taxon>
    </lineage>
</organism>
<gene>
    <name evidence="2" type="ORF">ACJMK2_017625</name>
</gene>